<gene>
    <name evidence="1" type="ORF">IU514_12855</name>
</gene>
<accession>A0ABS0BCR2</accession>
<dbReference type="EMBL" id="JADLZT010000006">
    <property type="protein sequence ID" value="MBF6024915.1"/>
    <property type="molecule type" value="Genomic_DNA"/>
</dbReference>
<proteinExistence type="predicted"/>
<keyword evidence="2" id="KW-1185">Reference proteome</keyword>
<reference evidence="1 2" key="1">
    <citation type="submission" date="2020-11" db="EMBL/GenBank/DDBJ databases">
        <title>Draft Genome Sequence and Secondary Metabolite Biosynthetic Potential of the Lysobacter niastensis Type strain DSM 18481.</title>
        <authorList>
            <person name="Turrini P."/>
            <person name="Artuso I."/>
            <person name="Tescari M."/>
            <person name="Lugli G.A."/>
            <person name="Frangipani E."/>
            <person name="Ventura M."/>
            <person name="Visca P."/>
        </authorList>
    </citation>
    <scope>NUCLEOTIDE SEQUENCE [LARGE SCALE GENOMIC DNA]</scope>
    <source>
        <strain evidence="1 2">DSM 18481</strain>
    </source>
</reference>
<evidence type="ECO:0000313" key="2">
    <source>
        <dbReference type="Proteomes" id="UP001429984"/>
    </source>
</evidence>
<comment type="caution">
    <text evidence="1">The sequence shown here is derived from an EMBL/GenBank/DDBJ whole genome shotgun (WGS) entry which is preliminary data.</text>
</comment>
<dbReference type="RefSeq" id="WP_194931490.1">
    <property type="nucleotide sequence ID" value="NZ_JADLZT010000006.1"/>
</dbReference>
<protein>
    <submittedName>
        <fullName evidence="1">Uncharacterized protein</fullName>
    </submittedName>
</protein>
<evidence type="ECO:0000313" key="1">
    <source>
        <dbReference type="EMBL" id="MBF6024915.1"/>
    </source>
</evidence>
<name>A0ABS0BCR2_9GAMM</name>
<sequence length="121" mass="12931">MATTELARVRGSPLKERGILFLVLDSDERVAYASKALTPTPLEKLRHPLPEAGEPAPVVDGLLANGASAYVAKATTPFGWTVAVVQPASIVEVEEVAKRNHCCAYRGAAASQRRATLCEPY</sequence>
<organism evidence="1 2">
    <name type="scientific">Lysobacter niastensis</name>
    <dbReference type="NCBI Taxonomy" id="380629"/>
    <lineage>
        <taxon>Bacteria</taxon>
        <taxon>Pseudomonadati</taxon>
        <taxon>Pseudomonadota</taxon>
        <taxon>Gammaproteobacteria</taxon>
        <taxon>Lysobacterales</taxon>
        <taxon>Lysobacteraceae</taxon>
        <taxon>Lysobacter</taxon>
    </lineage>
</organism>
<dbReference type="Proteomes" id="UP001429984">
    <property type="component" value="Unassembled WGS sequence"/>
</dbReference>